<name>A0A9J5WWW7_SOLCO</name>
<evidence type="ECO:0000313" key="2">
    <source>
        <dbReference type="EMBL" id="KAG5579480.1"/>
    </source>
</evidence>
<gene>
    <name evidence="2" type="ORF">H5410_050107</name>
</gene>
<feature type="compositionally biased region" description="Polar residues" evidence="1">
    <location>
        <begin position="263"/>
        <end position="273"/>
    </location>
</feature>
<dbReference type="AlphaFoldDB" id="A0A9J5WWW7"/>
<protein>
    <submittedName>
        <fullName evidence="2">Uncharacterized protein</fullName>
    </submittedName>
</protein>
<organism evidence="2 3">
    <name type="scientific">Solanum commersonii</name>
    <name type="common">Commerson's wild potato</name>
    <name type="synonym">Commerson's nightshade</name>
    <dbReference type="NCBI Taxonomy" id="4109"/>
    <lineage>
        <taxon>Eukaryota</taxon>
        <taxon>Viridiplantae</taxon>
        <taxon>Streptophyta</taxon>
        <taxon>Embryophyta</taxon>
        <taxon>Tracheophyta</taxon>
        <taxon>Spermatophyta</taxon>
        <taxon>Magnoliopsida</taxon>
        <taxon>eudicotyledons</taxon>
        <taxon>Gunneridae</taxon>
        <taxon>Pentapetalae</taxon>
        <taxon>asterids</taxon>
        <taxon>lamiids</taxon>
        <taxon>Solanales</taxon>
        <taxon>Solanaceae</taxon>
        <taxon>Solanoideae</taxon>
        <taxon>Solaneae</taxon>
        <taxon>Solanum</taxon>
    </lineage>
</organism>
<comment type="caution">
    <text evidence="2">The sequence shown here is derived from an EMBL/GenBank/DDBJ whole genome shotgun (WGS) entry which is preliminary data.</text>
</comment>
<evidence type="ECO:0000256" key="1">
    <source>
        <dbReference type="SAM" id="MobiDB-lite"/>
    </source>
</evidence>
<sequence length="273" mass="31519">MGGSGKAAEPHPIGEDVIFYNAGFKSYDITRCKDEVGKWFEWVERSRKLMRGVKVSIKVLKWVVAVFIEASKVHRRKISMPAHRNPGLSDVRRWACNSWKLAIQVKVYAMNDGCGVKLRSMIRLSEERRERKEKGKYPKWSIPVDHFCEKIKEADNCEKRSGSRSRETVWRWRSADREELGEKRIAVMFQPLEEENLDGGTEEAIPLGIQFPEEDMSISDWIQQNITKLSSKFGVNFKGCEEKAKELLMKIDSNKQGKRGEQSKQTSARGKDY</sequence>
<feature type="region of interest" description="Disordered" evidence="1">
    <location>
        <begin position="249"/>
        <end position="273"/>
    </location>
</feature>
<keyword evidence="3" id="KW-1185">Reference proteome</keyword>
<accession>A0A9J5WWW7</accession>
<feature type="compositionally biased region" description="Basic and acidic residues" evidence="1">
    <location>
        <begin position="249"/>
        <end position="262"/>
    </location>
</feature>
<evidence type="ECO:0000313" key="3">
    <source>
        <dbReference type="Proteomes" id="UP000824120"/>
    </source>
</evidence>
<dbReference type="Proteomes" id="UP000824120">
    <property type="component" value="Chromosome 10"/>
</dbReference>
<dbReference type="OrthoDB" id="1729074at2759"/>
<reference evidence="2 3" key="1">
    <citation type="submission" date="2020-09" db="EMBL/GenBank/DDBJ databases">
        <title>De no assembly of potato wild relative species, Solanum commersonii.</title>
        <authorList>
            <person name="Cho K."/>
        </authorList>
    </citation>
    <scope>NUCLEOTIDE SEQUENCE [LARGE SCALE GENOMIC DNA]</scope>
    <source>
        <strain evidence="2">LZ3.2</strain>
        <tissue evidence="2">Leaf</tissue>
    </source>
</reference>
<dbReference type="EMBL" id="JACXVP010000010">
    <property type="protein sequence ID" value="KAG5579480.1"/>
    <property type="molecule type" value="Genomic_DNA"/>
</dbReference>
<proteinExistence type="predicted"/>